<proteinExistence type="predicted"/>
<protein>
    <submittedName>
        <fullName evidence="1">Uncharacterized protein</fullName>
    </submittedName>
</protein>
<sequence length="193" mass="23111">ASLLGRWVTFQIDIRRVKSQNNHGVRFRAMKNFAQIDPLYKTRVICNLPELLIRCEWNGKMEDSRAVMESEMGPIRDNEGIIDTRNEEAMGEYECWVIKHFRENHTARWKLSIYEKKKLMERQRENRDNNEPTVLTSVQPQFPEYPTKLKKDRRVIDIMTQFMQSDSVYNAFMKNDRESAKKVMEILERYGKK</sequence>
<dbReference type="EMBL" id="BTSX01000004">
    <property type="protein sequence ID" value="GMS96045.1"/>
    <property type="molecule type" value="Genomic_DNA"/>
</dbReference>
<dbReference type="Proteomes" id="UP001432027">
    <property type="component" value="Unassembled WGS sequence"/>
</dbReference>
<name>A0AAV5TP70_9BILA</name>
<comment type="caution">
    <text evidence="1">The sequence shown here is derived from an EMBL/GenBank/DDBJ whole genome shotgun (WGS) entry which is preliminary data.</text>
</comment>
<organism evidence="1 2">
    <name type="scientific">Pristionchus entomophagus</name>
    <dbReference type="NCBI Taxonomy" id="358040"/>
    <lineage>
        <taxon>Eukaryota</taxon>
        <taxon>Metazoa</taxon>
        <taxon>Ecdysozoa</taxon>
        <taxon>Nematoda</taxon>
        <taxon>Chromadorea</taxon>
        <taxon>Rhabditida</taxon>
        <taxon>Rhabditina</taxon>
        <taxon>Diplogasteromorpha</taxon>
        <taxon>Diplogasteroidea</taxon>
        <taxon>Neodiplogasteridae</taxon>
        <taxon>Pristionchus</taxon>
    </lineage>
</organism>
<feature type="non-terminal residue" evidence="1">
    <location>
        <position position="1"/>
    </location>
</feature>
<reference evidence="1" key="1">
    <citation type="submission" date="2023-10" db="EMBL/GenBank/DDBJ databases">
        <title>Genome assembly of Pristionchus species.</title>
        <authorList>
            <person name="Yoshida K."/>
            <person name="Sommer R.J."/>
        </authorList>
    </citation>
    <scope>NUCLEOTIDE SEQUENCE</scope>
    <source>
        <strain evidence="1">RS0144</strain>
    </source>
</reference>
<evidence type="ECO:0000313" key="2">
    <source>
        <dbReference type="Proteomes" id="UP001432027"/>
    </source>
</evidence>
<evidence type="ECO:0000313" key="1">
    <source>
        <dbReference type="EMBL" id="GMS96045.1"/>
    </source>
</evidence>
<accession>A0AAV5TP70</accession>
<keyword evidence="2" id="KW-1185">Reference proteome</keyword>
<gene>
    <name evidence="1" type="ORF">PENTCL1PPCAC_18220</name>
</gene>
<dbReference type="AlphaFoldDB" id="A0AAV5TP70"/>